<dbReference type="InterPro" id="IPR029752">
    <property type="entry name" value="D-isomer_DH_CS1"/>
</dbReference>
<dbReference type="AlphaFoldDB" id="A0A1X7NDZ4"/>
<evidence type="ECO:0000256" key="4">
    <source>
        <dbReference type="RuleBase" id="RU003719"/>
    </source>
</evidence>
<dbReference type="EMBL" id="FXBL01000004">
    <property type="protein sequence ID" value="SMH35472.1"/>
    <property type="molecule type" value="Genomic_DNA"/>
</dbReference>
<dbReference type="InterPro" id="IPR006140">
    <property type="entry name" value="D-isomer_DH_NAD-bd"/>
</dbReference>
<comment type="similarity">
    <text evidence="1 4">Belongs to the D-isomer specific 2-hydroxyacid dehydrogenase family.</text>
</comment>
<dbReference type="GO" id="GO:0016618">
    <property type="term" value="F:hydroxypyruvate reductase [NAD(P)H] activity"/>
    <property type="evidence" value="ECO:0007669"/>
    <property type="project" value="TreeGrafter"/>
</dbReference>
<dbReference type="FunFam" id="3.40.50.720:FF:000203">
    <property type="entry name" value="D-3-phosphoglycerate dehydrogenase (SerA)"/>
    <property type="match status" value="1"/>
</dbReference>
<protein>
    <submittedName>
        <fullName evidence="7">Glyoxylate reductase</fullName>
    </submittedName>
</protein>
<dbReference type="InterPro" id="IPR029753">
    <property type="entry name" value="D-isomer_DH_CS"/>
</dbReference>
<dbReference type="InterPro" id="IPR006139">
    <property type="entry name" value="D-isomer_2_OHA_DH_cat_dom"/>
</dbReference>
<dbReference type="InterPro" id="IPR050223">
    <property type="entry name" value="D-isomer_2-hydroxyacid_DH"/>
</dbReference>
<evidence type="ECO:0000259" key="6">
    <source>
        <dbReference type="Pfam" id="PF02826"/>
    </source>
</evidence>
<dbReference type="RefSeq" id="WP_085463682.1">
    <property type="nucleotide sequence ID" value="NZ_FXBL01000004.1"/>
</dbReference>
<feature type="domain" description="D-isomer specific 2-hydroxyacid dehydrogenase NAD-binding" evidence="6">
    <location>
        <begin position="114"/>
        <end position="298"/>
    </location>
</feature>
<gene>
    <name evidence="7" type="ORF">SAMN02982922_1604</name>
</gene>
<evidence type="ECO:0000256" key="1">
    <source>
        <dbReference type="ARBA" id="ARBA00005854"/>
    </source>
</evidence>
<feature type="domain" description="D-isomer specific 2-hydroxyacid dehydrogenase catalytic" evidence="5">
    <location>
        <begin position="18"/>
        <end position="329"/>
    </location>
</feature>
<evidence type="ECO:0000259" key="5">
    <source>
        <dbReference type="Pfam" id="PF00389"/>
    </source>
</evidence>
<dbReference type="Proteomes" id="UP000193083">
    <property type="component" value="Unassembled WGS sequence"/>
</dbReference>
<dbReference type="PANTHER" id="PTHR10996">
    <property type="entry name" value="2-HYDROXYACID DEHYDROGENASE-RELATED"/>
    <property type="match status" value="1"/>
</dbReference>
<keyword evidence="8" id="KW-1185">Reference proteome</keyword>
<dbReference type="GO" id="GO:0005829">
    <property type="term" value="C:cytosol"/>
    <property type="evidence" value="ECO:0007669"/>
    <property type="project" value="TreeGrafter"/>
</dbReference>
<evidence type="ECO:0000313" key="8">
    <source>
        <dbReference type="Proteomes" id="UP000193083"/>
    </source>
</evidence>
<reference evidence="7 8" key="1">
    <citation type="submission" date="2017-04" db="EMBL/GenBank/DDBJ databases">
        <authorList>
            <person name="Afonso C.L."/>
            <person name="Miller P.J."/>
            <person name="Scott M.A."/>
            <person name="Spackman E."/>
            <person name="Goraichik I."/>
            <person name="Dimitrov K.M."/>
            <person name="Suarez D.L."/>
            <person name="Swayne D.E."/>
        </authorList>
    </citation>
    <scope>NUCLEOTIDE SEQUENCE [LARGE SCALE GENOMIC DNA]</scope>
    <source>
        <strain evidence="7 8">B5P</strain>
    </source>
</reference>
<dbReference type="Pfam" id="PF00389">
    <property type="entry name" value="2-Hacid_dh"/>
    <property type="match status" value="1"/>
</dbReference>
<keyword evidence="2 4" id="KW-0560">Oxidoreductase</keyword>
<dbReference type="SUPFAM" id="SSF51735">
    <property type="entry name" value="NAD(P)-binding Rossmann-fold domains"/>
    <property type="match status" value="1"/>
</dbReference>
<dbReference type="InterPro" id="IPR036291">
    <property type="entry name" value="NAD(P)-bd_dom_sf"/>
</dbReference>
<keyword evidence="3" id="KW-0520">NAD</keyword>
<dbReference type="Pfam" id="PF02826">
    <property type="entry name" value="2-Hacid_dh_C"/>
    <property type="match status" value="1"/>
</dbReference>
<evidence type="ECO:0000256" key="2">
    <source>
        <dbReference type="ARBA" id="ARBA00023002"/>
    </source>
</evidence>
<evidence type="ECO:0000313" key="7">
    <source>
        <dbReference type="EMBL" id="SMH35472.1"/>
    </source>
</evidence>
<dbReference type="CDD" id="cd05301">
    <property type="entry name" value="GDH"/>
    <property type="match status" value="1"/>
</dbReference>
<name>A0A1X7NDZ4_9HYPH</name>
<dbReference type="GO" id="GO:0030267">
    <property type="term" value="F:glyoxylate reductase (NADPH) activity"/>
    <property type="evidence" value="ECO:0007669"/>
    <property type="project" value="TreeGrafter"/>
</dbReference>
<evidence type="ECO:0000256" key="3">
    <source>
        <dbReference type="ARBA" id="ARBA00023027"/>
    </source>
</evidence>
<sequence>MPGKKKPLVVITRKLPDPVETRMRELFDARLNLDDHPMSQPELVAAIREADVLVPTVTDRIDAALIAQAGPNLKLIANFGNGVDNIDIPAAQKQGITVTNTPNVLNEDTADMTMALMLAVPRRLVEGANVLQGDGGAWQGWSPTWMLGRRIWGKRLGIVGMGRIGTAVARRAKAFGLSIHYHNRKHVAPAIEEELEATYWESLDQMLARMDIVSVNCPSTPATYHLLSARRLALMQPTAYVVNTARGEIIDEDALVKMIEQGKLAGAGLDVFAHEPAVSPKLVKLARKGKVVILPHMGSATLEGRIDMGEKVIINIRTFFDGHRPPDRVLPIRN</sequence>
<dbReference type="PROSITE" id="PS00065">
    <property type="entry name" value="D_2_HYDROXYACID_DH_1"/>
    <property type="match status" value="1"/>
</dbReference>
<organism evidence="7 8">
    <name type="scientific">Mesorhizobium australicum</name>
    <dbReference type="NCBI Taxonomy" id="536018"/>
    <lineage>
        <taxon>Bacteria</taxon>
        <taxon>Pseudomonadati</taxon>
        <taxon>Pseudomonadota</taxon>
        <taxon>Alphaproteobacteria</taxon>
        <taxon>Hyphomicrobiales</taxon>
        <taxon>Phyllobacteriaceae</taxon>
        <taxon>Mesorhizobium</taxon>
    </lineage>
</organism>
<accession>A0A1X7NDZ4</accession>
<dbReference type="GO" id="GO:0051287">
    <property type="term" value="F:NAD binding"/>
    <property type="evidence" value="ECO:0007669"/>
    <property type="project" value="InterPro"/>
</dbReference>
<dbReference type="SUPFAM" id="SSF52283">
    <property type="entry name" value="Formate/glycerate dehydrogenase catalytic domain-like"/>
    <property type="match status" value="1"/>
</dbReference>
<dbReference type="Gene3D" id="3.40.50.720">
    <property type="entry name" value="NAD(P)-binding Rossmann-like Domain"/>
    <property type="match status" value="2"/>
</dbReference>
<dbReference type="PANTHER" id="PTHR10996:SF283">
    <property type="entry name" value="GLYOXYLATE_HYDROXYPYRUVATE REDUCTASE B"/>
    <property type="match status" value="1"/>
</dbReference>
<dbReference type="PROSITE" id="PS00671">
    <property type="entry name" value="D_2_HYDROXYACID_DH_3"/>
    <property type="match status" value="1"/>
</dbReference>
<dbReference type="OrthoDB" id="9793626at2"/>
<proteinExistence type="inferred from homology"/>